<dbReference type="GO" id="GO:0005886">
    <property type="term" value="C:plasma membrane"/>
    <property type="evidence" value="ECO:0007669"/>
    <property type="project" value="UniProtKB-SubCell"/>
</dbReference>
<dbReference type="Pfam" id="PF13567">
    <property type="entry name" value="DUF4131"/>
    <property type="match status" value="1"/>
</dbReference>
<evidence type="ECO:0000256" key="3">
    <source>
        <dbReference type="ARBA" id="ARBA00022692"/>
    </source>
</evidence>
<keyword evidence="3 6" id="KW-0812">Transmembrane</keyword>
<evidence type="ECO:0000313" key="9">
    <source>
        <dbReference type="Proteomes" id="UP000185427"/>
    </source>
</evidence>
<evidence type="ECO:0000313" key="8">
    <source>
        <dbReference type="EMBL" id="APU45199.1"/>
    </source>
</evidence>
<evidence type="ECO:0000256" key="5">
    <source>
        <dbReference type="ARBA" id="ARBA00023136"/>
    </source>
</evidence>
<feature type="transmembrane region" description="Helical" evidence="6">
    <location>
        <begin position="264"/>
        <end position="282"/>
    </location>
</feature>
<dbReference type="AlphaFoldDB" id="A0A1L7GTB2"/>
<dbReference type="InterPro" id="IPR001279">
    <property type="entry name" value="Metallo-B-lactamas"/>
</dbReference>
<dbReference type="SUPFAM" id="SSF56281">
    <property type="entry name" value="Metallo-hydrolase/oxidoreductase"/>
    <property type="match status" value="1"/>
</dbReference>
<dbReference type="Pfam" id="PF00753">
    <property type="entry name" value="Lactamase_B"/>
    <property type="match status" value="1"/>
</dbReference>
<sequence>MASLRGLFLALAASLTAAWLIGHQNWAAVGLLLLFGRVLCQRDRRTTWLTVGVIVIIGLRCGQLLAQRQAQTQPAGDFTGQLTVQPDAWRINGDLASAVAVTESGSKVQLFLTLQSQAQQRQLQEVTTPVKLNVTGKVEQILPATNTNEFDRRAYQANRGIYNQVTGKAPVLVAQASHRLTDFLHQLRANFSHHMANLPQPLAGYCRRLLIGEQDPATASEMVAVKQLGIIHLFCLSGLHLVVLCGVVRGLFARLGLTKETSRGLLLILLPLYWVVGGGSVSLGRASMMMELQLLGQLVGLRGMLPWAISLLIQTLISPSILLSMGGQLSYLLSFCLTWFEQPSGLKQTLRLSLVSLPPLLHSVYQFHLLSLVINYLMIPFFSLIIMPLAIGGGILYPLFPGLGAVVNAGLILFHRGLAALANLPGTITFGKVPAWVAVSLVLLTMVTWEKRGAVKWLVLGYVVTFVWLHFPLQGEVTFVDIGQGDCIIIREPFNRRVMMIDTGGKLNFQTEGWKKRTNSATDKATSTSLNYLKSEGIDHLDAVWLSHSDADHIGYLPTVLTSMRVERLYVPAGMEKMTKFTKRLPSNTRTQIIPITSQAPGFGGLTILHPFTPGEATNDDSVVLAGEFGGKRFVFTGDLPQAGELAVLAHYPNLRATVVKLGHHGSKTSSSPTFLKQVGARVGIISAGRNNRYGHPNQETLTTLAQLHIQTYSTQTQGMITYRYNSRGGHFITHNTPEQLQLSN</sequence>
<dbReference type="Gene3D" id="3.60.15.10">
    <property type="entry name" value="Ribonuclease Z/Hydroxyacylglutathione hydrolase-like"/>
    <property type="match status" value="1"/>
</dbReference>
<evidence type="ECO:0000256" key="4">
    <source>
        <dbReference type="ARBA" id="ARBA00022989"/>
    </source>
</evidence>
<proteinExistence type="predicted"/>
<keyword evidence="5 6" id="KW-0472">Membrane</keyword>
<dbReference type="Proteomes" id="UP000185427">
    <property type="component" value="Chromosome"/>
</dbReference>
<evidence type="ECO:0000256" key="1">
    <source>
        <dbReference type="ARBA" id="ARBA00004651"/>
    </source>
</evidence>
<dbReference type="CDD" id="cd07731">
    <property type="entry name" value="ComA-like_MBL-fold"/>
    <property type="match status" value="1"/>
</dbReference>
<dbReference type="EMBL" id="CP019030">
    <property type="protein sequence ID" value="APU45199.1"/>
    <property type="molecule type" value="Genomic_DNA"/>
</dbReference>
<dbReference type="NCBIfam" id="TIGR00360">
    <property type="entry name" value="ComEC_N-term"/>
    <property type="match status" value="1"/>
</dbReference>
<feature type="transmembrane region" description="Helical" evidence="6">
    <location>
        <begin position="230"/>
        <end position="252"/>
    </location>
</feature>
<name>A0A1L7GTB2_LIMFE</name>
<feature type="transmembrane region" description="Helical" evidence="6">
    <location>
        <begin position="454"/>
        <end position="471"/>
    </location>
</feature>
<dbReference type="PANTHER" id="PTHR30619:SF7">
    <property type="entry name" value="BETA-LACTAMASE DOMAIN PROTEIN"/>
    <property type="match status" value="1"/>
</dbReference>
<dbReference type="InterPro" id="IPR052159">
    <property type="entry name" value="Competence_DNA_uptake"/>
</dbReference>
<feature type="transmembrane region" description="Helical" evidence="6">
    <location>
        <begin position="360"/>
        <end position="382"/>
    </location>
</feature>
<gene>
    <name evidence="8" type="ORF">BUW47_01425</name>
</gene>
<dbReference type="InterPro" id="IPR004797">
    <property type="entry name" value="Competence_ComEC/Rec2"/>
</dbReference>
<keyword evidence="4 6" id="KW-1133">Transmembrane helix</keyword>
<organism evidence="8 9">
    <name type="scientific">Limosilactobacillus fermentum</name>
    <name type="common">Lactobacillus fermentum</name>
    <dbReference type="NCBI Taxonomy" id="1613"/>
    <lineage>
        <taxon>Bacteria</taxon>
        <taxon>Bacillati</taxon>
        <taxon>Bacillota</taxon>
        <taxon>Bacilli</taxon>
        <taxon>Lactobacillales</taxon>
        <taxon>Lactobacillaceae</taxon>
        <taxon>Limosilactobacillus</taxon>
    </lineage>
</organism>
<dbReference type="InterPro" id="IPR035681">
    <property type="entry name" value="ComA-like_MBL"/>
</dbReference>
<evidence type="ECO:0000256" key="6">
    <source>
        <dbReference type="SAM" id="Phobius"/>
    </source>
</evidence>
<evidence type="ECO:0000259" key="7">
    <source>
        <dbReference type="SMART" id="SM00849"/>
    </source>
</evidence>
<dbReference type="OrthoDB" id="9761531at2"/>
<reference evidence="8 9" key="1">
    <citation type="submission" date="2016-12" db="EMBL/GenBank/DDBJ databases">
        <title>Complete Genome Sequence of Lactobacillus fermentum Strain SNUV175, a Probiotic for Treatment of Bacterial Vaginosis.</title>
        <authorList>
            <person name="Lee S."/>
            <person name="You H.J."/>
            <person name="Kwon B."/>
            <person name="Ko G."/>
        </authorList>
    </citation>
    <scope>NUCLEOTIDE SEQUENCE [LARGE SCALE GENOMIC DNA]</scope>
    <source>
        <strain evidence="8 9">SNUV175</strain>
    </source>
</reference>
<dbReference type="SMART" id="SM00849">
    <property type="entry name" value="Lactamase_B"/>
    <property type="match status" value="1"/>
</dbReference>
<dbReference type="PANTHER" id="PTHR30619">
    <property type="entry name" value="DNA INTERNALIZATION/COMPETENCE PROTEIN COMEC/REC2"/>
    <property type="match status" value="1"/>
</dbReference>
<dbReference type="InterPro" id="IPR025405">
    <property type="entry name" value="DUF4131"/>
</dbReference>
<feature type="domain" description="Metallo-beta-lactamase" evidence="7">
    <location>
        <begin position="484"/>
        <end position="690"/>
    </location>
</feature>
<dbReference type="GO" id="GO:0030420">
    <property type="term" value="P:establishment of competence for transformation"/>
    <property type="evidence" value="ECO:0007669"/>
    <property type="project" value="InterPro"/>
</dbReference>
<dbReference type="NCBIfam" id="TIGR00361">
    <property type="entry name" value="ComEC_Rec2"/>
    <property type="match status" value="1"/>
</dbReference>
<protein>
    <submittedName>
        <fullName evidence="8">DNA internalization-related competence protein ComEC/Rec2</fullName>
    </submittedName>
</protein>
<comment type="subcellular location">
    <subcellularLocation>
        <location evidence="1">Cell membrane</location>
        <topology evidence="1">Multi-pass membrane protein</topology>
    </subcellularLocation>
</comment>
<keyword evidence="2" id="KW-1003">Cell membrane</keyword>
<dbReference type="Pfam" id="PF03772">
    <property type="entry name" value="Competence"/>
    <property type="match status" value="1"/>
</dbReference>
<dbReference type="InterPro" id="IPR004477">
    <property type="entry name" value="ComEC_N"/>
</dbReference>
<feature type="transmembrane region" description="Helical" evidence="6">
    <location>
        <begin position="426"/>
        <end position="447"/>
    </location>
</feature>
<dbReference type="InterPro" id="IPR036866">
    <property type="entry name" value="RibonucZ/Hydroxyglut_hydro"/>
</dbReference>
<evidence type="ECO:0000256" key="2">
    <source>
        <dbReference type="ARBA" id="ARBA00022475"/>
    </source>
</evidence>
<accession>A0A1L7GTB2</accession>
<feature type="transmembrane region" description="Helical" evidence="6">
    <location>
        <begin position="394"/>
        <end position="414"/>
    </location>
</feature>
<dbReference type="RefSeq" id="WP_075667093.1">
    <property type="nucleotide sequence ID" value="NZ_CP019030.1"/>
</dbReference>